<reference evidence="1 2" key="1">
    <citation type="submission" date="2006-09" db="EMBL/GenBank/DDBJ databases">
        <title>Sequence and annotation of the 288-kb ATCV-1 virus that infects an endosymbiotic Chlorella strain of the heliozoon Acanthocystis turfacea.</title>
        <authorList>
            <person name="Fitzgerald L.A."/>
            <person name="Graves M.V."/>
            <person name="Li X."/>
            <person name="Pfitzner A.J.P."/>
            <person name="Hartigan J."/>
            <person name="Van Etten J.L."/>
        </authorList>
    </citation>
    <scope>NUCLEOTIDE SEQUENCE [LARGE SCALE GENOMIC DNA]</scope>
    <source>
        <strain evidence="1 2">ATCV-1</strain>
    </source>
</reference>
<keyword evidence="2" id="KW-1185">Reference proteome</keyword>
<proteinExistence type="predicted"/>
<accession>A7K7Y1</accession>
<evidence type="ECO:0000313" key="1">
    <source>
        <dbReference type="EMBL" id="ABT16155.1"/>
    </source>
</evidence>
<name>A7K7Y1_9PHYC</name>
<dbReference type="KEGG" id="vg:5470390"/>
<gene>
    <name evidence="1" type="primary">z021L</name>
    <name evidence="1" type="ORF">ATCV1_z021L</name>
</gene>
<dbReference type="EMBL" id="EF101928">
    <property type="protein sequence ID" value="ABT16155.1"/>
    <property type="molecule type" value="Genomic_DNA"/>
</dbReference>
<organism evidence="1 2">
    <name type="scientific">Chlorovirus heliozoae</name>
    <dbReference type="NCBI Taxonomy" id="322019"/>
    <lineage>
        <taxon>Viruses</taxon>
        <taxon>Varidnaviria</taxon>
        <taxon>Bamfordvirae</taxon>
        <taxon>Nucleocytoviricota</taxon>
        <taxon>Megaviricetes</taxon>
        <taxon>Algavirales</taxon>
        <taxon>Phycodnaviridae</taxon>
        <taxon>Chlorovirus</taxon>
    </lineage>
</organism>
<dbReference type="GeneID" id="5470390"/>
<protein>
    <submittedName>
        <fullName evidence="1">Uncharacterized protein z021L</fullName>
    </submittedName>
</protein>
<dbReference type="Proteomes" id="UP000202420">
    <property type="component" value="Segment"/>
</dbReference>
<evidence type="ECO:0000313" key="2">
    <source>
        <dbReference type="Proteomes" id="UP000202420"/>
    </source>
</evidence>
<dbReference type="RefSeq" id="YP_001426502.1">
    <property type="nucleotide sequence ID" value="NC_008724.1"/>
</dbReference>
<sequence length="85" mass="9359">MSQYSMSMYANSTLERMFSAMTSSPSFTHIASSQTPVVLTATSSTFLKCFADSMSLNTIGLFRGHGGFTNPWPNTFRTSSLRKIT</sequence>